<name>A0ABR9TGB3_9FLAO</name>
<comment type="caution">
    <text evidence="1">The sequence shown here is derived from an EMBL/GenBank/DDBJ whole genome shotgun (WGS) entry which is preliminary data.</text>
</comment>
<dbReference type="EMBL" id="PRDM01000001">
    <property type="protein sequence ID" value="MBE8723879.1"/>
    <property type="molecule type" value="Genomic_DNA"/>
</dbReference>
<evidence type="ECO:0000313" key="1">
    <source>
        <dbReference type="EMBL" id="MBE8723879.1"/>
    </source>
</evidence>
<organism evidence="1 2">
    <name type="scientific">Flavobacterium hungaricum</name>
    <dbReference type="NCBI Taxonomy" id="2082725"/>
    <lineage>
        <taxon>Bacteria</taxon>
        <taxon>Pseudomonadati</taxon>
        <taxon>Bacteroidota</taxon>
        <taxon>Flavobacteriia</taxon>
        <taxon>Flavobacteriales</taxon>
        <taxon>Flavobacteriaceae</taxon>
        <taxon>Flavobacterium</taxon>
    </lineage>
</organism>
<dbReference type="RefSeq" id="WP_193844910.1">
    <property type="nucleotide sequence ID" value="NZ_PRDM01000001.1"/>
</dbReference>
<gene>
    <name evidence="1" type="ORF">C4F50_02890</name>
</gene>
<evidence type="ECO:0000313" key="2">
    <source>
        <dbReference type="Proteomes" id="UP000640614"/>
    </source>
</evidence>
<keyword evidence="2" id="KW-1185">Reference proteome</keyword>
<protein>
    <recommendedName>
        <fullName evidence="3">Lipoprotein</fullName>
    </recommendedName>
</protein>
<proteinExistence type="predicted"/>
<reference evidence="1 2" key="1">
    <citation type="submission" date="2018-07" db="EMBL/GenBank/DDBJ databases">
        <title>Genome assembly of strain KB82.</title>
        <authorList>
            <person name="Kukolya J."/>
            <person name="Horvath B."/>
            <person name="Nagy I."/>
            <person name="Toth A."/>
        </authorList>
    </citation>
    <scope>NUCLEOTIDE SEQUENCE [LARGE SCALE GENOMIC DNA]</scope>
    <source>
        <strain evidence="1 2">Kb82</strain>
    </source>
</reference>
<evidence type="ECO:0008006" key="3">
    <source>
        <dbReference type="Google" id="ProtNLM"/>
    </source>
</evidence>
<sequence>MELIEGFNRKKIFFVCLLYTLFCCKGNNKEEFVANDLKSDAKISNSNASCFVNQKCINKNHLNGFIYEFQNEIVEVVSGKNSTNDFVINGEKYLSNLTLESADLNLYYYKCSAKEIFLLEGDDYYSSTIFAYLFENKNLYYLGNFSVSQPNVEKTGVKKKDFKISTDNSQISIEVLLNSKSFNTYKLNERKSISKETQITSKIDLSGIWRLNCENSLTTFDISGTEGYMSLYSDNAIFINVELVGIENKLNEYYVRFKGTESQQKYYEDKKNTVDSEISKTQNIGRFVLKDNNILFYWNGLYNDKTKKRDFVEDFVMLKENDGKNPIVLKKCEE</sequence>
<dbReference type="Proteomes" id="UP000640614">
    <property type="component" value="Unassembled WGS sequence"/>
</dbReference>
<accession>A0ABR9TGB3</accession>